<reference evidence="3" key="1">
    <citation type="journal article" date="2019" name="Int. J. Syst. Evol. Microbiol.">
        <title>The Global Catalogue of Microorganisms (GCM) 10K type strain sequencing project: providing services to taxonomists for standard genome sequencing and annotation.</title>
        <authorList>
            <consortium name="The Broad Institute Genomics Platform"/>
            <consortium name="The Broad Institute Genome Sequencing Center for Infectious Disease"/>
            <person name="Wu L."/>
            <person name="Ma J."/>
        </authorList>
    </citation>
    <scope>NUCLEOTIDE SEQUENCE [LARGE SCALE GENOMIC DNA]</scope>
    <source>
        <strain evidence="3">JCM 4737</strain>
    </source>
</reference>
<dbReference type="EMBL" id="BMVO01000004">
    <property type="protein sequence ID" value="GHA96404.1"/>
    <property type="molecule type" value="Genomic_DNA"/>
</dbReference>
<sequence>MGTCPRDVQTSCLPAPVPVSSQFGGSSPPVLPGGASDREAADGSACAVPGAAAASASSAVAAVTTRVTRIKVAFLSIGLVGTPRESPVPPSPREDDN</sequence>
<feature type="region of interest" description="Disordered" evidence="1">
    <location>
        <begin position="1"/>
        <end position="42"/>
    </location>
</feature>
<evidence type="ECO:0000313" key="3">
    <source>
        <dbReference type="Proteomes" id="UP000599437"/>
    </source>
</evidence>
<evidence type="ECO:0000313" key="2">
    <source>
        <dbReference type="EMBL" id="GHA96404.1"/>
    </source>
</evidence>
<protein>
    <submittedName>
        <fullName evidence="2">Uncharacterized protein</fullName>
    </submittedName>
</protein>
<gene>
    <name evidence="2" type="ORF">GCM10010346_18970</name>
</gene>
<accession>A0ABQ3DK14</accession>
<proteinExistence type="predicted"/>
<name>A0ABQ3DK14_9ACTN</name>
<comment type="caution">
    <text evidence="2">The sequence shown here is derived from an EMBL/GenBank/DDBJ whole genome shotgun (WGS) entry which is preliminary data.</text>
</comment>
<dbReference type="Proteomes" id="UP000599437">
    <property type="component" value="Unassembled WGS sequence"/>
</dbReference>
<evidence type="ECO:0000256" key="1">
    <source>
        <dbReference type="SAM" id="MobiDB-lite"/>
    </source>
</evidence>
<organism evidence="2 3">
    <name type="scientific">Streptomyces chryseus</name>
    <dbReference type="NCBI Taxonomy" id="68186"/>
    <lineage>
        <taxon>Bacteria</taxon>
        <taxon>Bacillati</taxon>
        <taxon>Actinomycetota</taxon>
        <taxon>Actinomycetes</taxon>
        <taxon>Kitasatosporales</taxon>
        <taxon>Streptomycetaceae</taxon>
        <taxon>Streptomyces</taxon>
    </lineage>
</organism>
<keyword evidence="3" id="KW-1185">Reference proteome</keyword>